<dbReference type="EMBL" id="AP027081">
    <property type="protein sequence ID" value="BDU78681.1"/>
    <property type="molecule type" value="Genomic_DNA"/>
</dbReference>
<sequence>MIPVPSPEVLVEALASTRAAAAAYHTNLFLNLDQIAGWFAEGGLAWMRGPGAVLVRQREAGLDRLFHAATCPGALAEALARLPEPPRTQPWVSDLVGRPEALTDVAGIYAACGFRHHRSLLRMIRVGTPLPAPPDPSVCDEALPGQADAVVAMLRRLLDPLAERIPSPREVARWAADGEMLTVRRGDTLAGMLAYHVQGRSAHLRYWHVDPRFRGGGAGSALLRTFLDRTRGCTRQTLWVLAHNADSIAKYAHYGFHMDPAVDMIMVKGAAGPGGIA</sequence>
<dbReference type="KEGG" id="msea:METESE_36390"/>
<dbReference type="Gene3D" id="3.40.630.30">
    <property type="match status" value="1"/>
</dbReference>
<dbReference type="GO" id="GO:0016747">
    <property type="term" value="F:acyltransferase activity, transferring groups other than amino-acyl groups"/>
    <property type="evidence" value="ECO:0007669"/>
    <property type="project" value="InterPro"/>
</dbReference>
<dbReference type="RefSeq" id="WP_316410786.1">
    <property type="nucleotide sequence ID" value="NZ_AP027081.1"/>
</dbReference>
<accession>A0AA48KDX8</accession>
<protein>
    <recommendedName>
        <fullName evidence="1">N-acetyltransferase domain-containing protein</fullName>
    </recommendedName>
</protein>
<name>A0AA48KDX8_9BACT</name>
<feature type="domain" description="N-acetyltransferase" evidence="1">
    <location>
        <begin position="137"/>
        <end position="277"/>
    </location>
</feature>
<dbReference type="Pfam" id="PF00583">
    <property type="entry name" value="Acetyltransf_1"/>
    <property type="match status" value="1"/>
</dbReference>
<keyword evidence="3" id="KW-1185">Reference proteome</keyword>
<evidence type="ECO:0000313" key="2">
    <source>
        <dbReference type="EMBL" id="BDU78681.1"/>
    </source>
</evidence>
<gene>
    <name evidence="2" type="ORF">METESE_36390</name>
</gene>
<dbReference type="AlphaFoldDB" id="A0AA48KDX8"/>
<reference evidence="2" key="1">
    <citation type="journal article" date="2023" name="Int. J. Syst. Evol. Microbiol.">
        <title>Mesoterricola silvestris gen. nov., sp. nov., Mesoterricola sediminis sp. nov., Geothrix oryzae sp. nov., Geothrix edaphica sp. nov., Geothrix rubra sp. nov., and Geothrix limicola sp. nov., six novel members of Acidobacteriota isolated from soils.</title>
        <authorList>
            <person name="Itoh H."/>
            <person name="Sugisawa Y."/>
            <person name="Mise K."/>
            <person name="Xu Z."/>
            <person name="Kuniyasu M."/>
            <person name="Ushijima N."/>
            <person name="Kawano K."/>
            <person name="Kobayashi E."/>
            <person name="Shiratori Y."/>
            <person name="Masuda Y."/>
            <person name="Senoo K."/>
        </authorList>
    </citation>
    <scope>NUCLEOTIDE SEQUENCE</scope>
    <source>
        <strain evidence="2">W786</strain>
    </source>
</reference>
<dbReference type="InterPro" id="IPR000182">
    <property type="entry name" value="GNAT_dom"/>
</dbReference>
<dbReference type="InterPro" id="IPR016181">
    <property type="entry name" value="Acyl_CoA_acyltransferase"/>
</dbReference>
<dbReference type="CDD" id="cd04301">
    <property type="entry name" value="NAT_SF"/>
    <property type="match status" value="1"/>
</dbReference>
<dbReference type="Proteomes" id="UP001228113">
    <property type="component" value="Chromosome"/>
</dbReference>
<evidence type="ECO:0000259" key="1">
    <source>
        <dbReference type="PROSITE" id="PS51186"/>
    </source>
</evidence>
<dbReference type="PROSITE" id="PS51186">
    <property type="entry name" value="GNAT"/>
    <property type="match status" value="1"/>
</dbReference>
<organism evidence="2 3">
    <name type="scientific">Mesoterricola sediminis</name>
    <dbReference type="NCBI Taxonomy" id="2927980"/>
    <lineage>
        <taxon>Bacteria</taxon>
        <taxon>Pseudomonadati</taxon>
        <taxon>Acidobacteriota</taxon>
        <taxon>Holophagae</taxon>
        <taxon>Holophagales</taxon>
        <taxon>Holophagaceae</taxon>
        <taxon>Mesoterricola</taxon>
    </lineage>
</organism>
<evidence type="ECO:0000313" key="3">
    <source>
        <dbReference type="Proteomes" id="UP001228113"/>
    </source>
</evidence>
<dbReference type="SUPFAM" id="SSF55729">
    <property type="entry name" value="Acyl-CoA N-acyltransferases (Nat)"/>
    <property type="match status" value="1"/>
</dbReference>
<proteinExistence type="predicted"/>